<keyword evidence="3" id="KW-0560">Oxidoreductase</keyword>
<protein>
    <recommendedName>
        <fullName evidence="2">precorrin-2 dehydrogenase</fullName>
        <ecNumber evidence="2">1.3.1.76</ecNumber>
    </recommendedName>
</protein>
<dbReference type="SUPFAM" id="SSF51735">
    <property type="entry name" value="NAD(P)-binding Rossmann-fold domains"/>
    <property type="match status" value="1"/>
</dbReference>
<comment type="catalytic activity">
    <reaction evidence="6">
        <text>precorrin-2 + NAD(+) = sirohydrochlorin + NADH + 2 H(+)</text>
        <dbReference type="Rhea" id="RHEA:15613"/>
        <dbReference type="ChEBI" id="CHEBI:15378"/>
        <dbReference type="ChEBI" id="CHEBI:57540"/>
        <dbReference type="ChEBI" id="CHEBI:57945"/>
        <dbReference type="ChEBI" id="CHEBI:58351"/>
        <dbReference type="ChEBI" id="CHEBI:58827"/>
        <dbReference type="EC" id="1.3.1.76"/>
    </reaction>
</comment>
<dbReference type="InterPro" id="IPR006367">
    <property type="entry name" value="Sirohaem_synthase_N"/>
</dbReference>
<gene>
    <name evidence="7" type="ORF">INF35_02815</name>
</gene>
<dbReference type="Pfam" id="PF13241">
    <property type="entry name" value="NAD_binding_7"/>
    <property type="match status" value="1"/>
</dbReference>
<name>A0ABR9R0R2_9FIRM</name>
<evidence type="ECO:0000256" key="4">
    <source>
        <dbReference type="ARBA" id="ARBA00023027"/>
    </source>
</evidence>
<evidence type="ECO:0000313" key="8">
    <source>
        <dbReference type="Proteomes" id="UP000768567"/>
    </source>
</evidence>
<evidence type="ECO:0000313" key="7">
    <source>
        <dbReference type="EMBL" id="MBE5036723.1"/>
    </source>
</evidence>
<comment type="pathway">
    <text evidence="1">Porphyrin-containing compound metabolism; siroheme biosynthesis; sirohydrochlorin from precorrin-2: step 1/1.</text>
</comment>
<dbReference type="InterPro" id="IPR036291">
    <property type="entry name" value="NAD(P)-bd_dom_sf"/>
</dbReference>
<keyword evidence="5" id="KW-0627">Porphyrin biosynthesis</keyword>
<evidence type="ECO:0000256" key="2">
    <source>
        <dbReference type="ARBA" id="ARBA00012400"/>
    </source>
</evidence>
<dbReference type="InterPro" id="IPR042518">
    <property type="entry name" value="SirC_C"/>
</dbReference>
<comment type="caution">
    <text evidence="7">The sequence shown here is derived from an EMBL/GenBank/DDBJ whole genome shotgun (WGS) entry which is preliminary data.</text>
</comment>
<dbReference type="PANTHER" id="PTHR35330:SF1">
    <property type="entry name" value="SIROHEME BIOSYNTHESIS PROTEIN MET8"/>
    <property type="match status" value="1"/>
</dbReference>
<proteinExistence type="predicted"/>
<evidence type="ECO:0000256" key="1">
    <source>
        <dbReference type="ARBA" id="ARBA00005010"/>
    </source>
</evidence>
<evidence type="ECO:0000256" key="6">
    <source>
        <dbReference type="ARBA" id="ARBA00047561"/>
    </source>
</evidence>
<dbReference type="InterPro" id="IPR028161">
    <property type="entry name" value="Met8-like"/>
</dbReference>
<evidence type="ECO:0000256" key="3">
    <source>
        <dbReference type="ARBA" id="ARBA00023002"/>
    </source>
</evidence>
<dbReference type="RefSeq" id="WP_193500012.1">
    <property type="nucleotide sequence ID" value="NZ_JADCKC010000001.1"/>
</dbReference>
<keyword evidence="4" id="KW-0520">NAD</keyword>
<evidence type="ECO:0000256" key="5">
    <source>
        <dbReference type="ARBA" id="ARBA00023244"/>
    </source>
</evidence>
<dbReference type="Gene3D" id="1.10.8.610">
    <property type="entry name" value="SirC, precorrin-2 dehydrogenase, C-terminal helical domain-like"/>
    <property type="match status" value="1"/>
</dbReference>
<accession>A0ABR9R0R2</accession>
<dbReference type="Gene3D" id="3.40.50.720">
    <property type="entry name" value="NAD(P)-binding Rossmann-like Domain"/>
    <property type="match status" value="1"/>
</dbReference>
<dbReference type="NCBIfam" id="TIGR01470">
    <property type="entry name" value="cysG_Nterm"/>
    <property type="match status" value="1"/>
</dbReference>
<keyword evidence="8" id="KW-1185">Reference proteome</keyword>
<reference evidence="7 8" key="1">
    <citation type="submission" date="2020-10" db="EMBL/GenBank/DDBJ databases">
        <title>ChiBAC.</title>
        <authorList>
            <person name="Zenner C."/>
            <person name="Hitch T.C.A."/>
            <person name="Clavel T."/>
        </authorList>
    </citation>
    <scope>NUCLEOTIDE SEQUENCE [LARGE SCALE GENOMIC DNA]</scope>
    <source>
        <strain evidence="7 8">DSM 109015</strain>
    </source>
</reference>
<dbReference type="PANTHER" id="PTHR35330">
    <property type="entry name" value="SIROHEME BIOSYNTHESIS PROTEIN MET8"/>
    <property type="match status" value="1"/>
</dbReference>
<dbReference type="EC" id="1.3.1.76" evidence="2"/>
<dbReference type="Proteomes" id="UP000768567">
    <property type="component" value="Unassembled WGS sequence"/>
</dbReference>
<dbReference type="EMBL" id="JADCKC010000001">
    <property type="protein sequence ID" value="MBE5036723.1"/>
    <property type="molecule type" value="Genomic_DNA"/>
</dbReference>
<organism evidence="7 8">
    <name type="scientific">Gemmiger gallinarum</name>
    <dbReference type="NCBI Taxonomy" id="2779354"/>
    <lineage>
        <taxon>Bacteria</taxon>
        <taxon>Bacillati</taxon>
        <taxon>Bacillota</taxon>
        <taxon>Clostridia</taxon>
        <taxon>Eubacteriales</taxon>
        <taxon>Gemmiger</taxon>
    </lineage>
</organism>
<dbReference type="SUPFAM" id="SSF75615">
    <property type="entry name" value="Siroheme synthase middle domains-like"/>
    <property type="match status" value="1"/>
</dbReference>
<sequence>MAWFPIMIELGGRPCLVAGGGTTAQRKARSLLEAGALVKVVSLRFVAGFDSLDVRREARAVRPQDVQGMALVVDATGDPETARQLRAACRSAGIPFNCAAHPEKEDAAFPAILRRGSLVAGISTSGASPAAAAWVRDRLDDAIPDTFEEILTQMENLRQRAKQRFPEQRQRAAFLHACLDAALEKGAPLTAAETDEMERTVR</sequence>